<protein>
    <submittedName>
        <fullName evidence="2">L-lactate permease lctP-like protein</fullName>
    </submittedName>
</protein>
<keyword evidence="1" id="KW-1133">Transmembrane helix</keyword>
<evidence type="ECO:0000256" key="1">
    <source>
        <dbReference type="SAM" id="Phobius"/>
    </source>
</evidence>
<dbReference type="EMBL" id="UHDK01000001">
    <property type="protein sequence ID" value="SUM34657.1"/>
    <property type="molecule type" value="Genomic_DNA"/>
</dbReference>
<sequence>MQVSQISVLTLAIVNMFIPFLLIWIVDGFKGVKETLPAIFSCWH</sequence>
<proteinExistence type="predicted"/>
<evidence type="ECO:0000313" key="3">
    <source>
        <dbReference type="Proteomes" id="UP000255277"/>
    </source>
</evidence>
<keyword evidence="1" id="KW-0812">Transmembrane</keyword>
<dbReference type="AlphaFoldDB" id="A0A380FKA1"/>
<keyword evidence="1" id="KW-0472">Membrane</keyword>
<evidence type="ECO:0000313" key="2">
    <source>
        <dbReference type="EMBL" id="SUM34657.1"/>
    </source>
</evidence>
<accession>A0A380FKA1</accession>
<organism evidence="2 3">
    <name type="scientific">Staphylococcus gallinarum</name>
    <dbReference type="NCBI Taxonomy" id="1293"/>
    <lineage>
        <taxon>Bacteria</taxon>
        <taxon>Bacillati</taxon>
        <taxon>Bacillota</taxon>
        <taxon>Bacilli</taxon>
        <taxon>Bacillales</taxon>
        <taxon>Staphylococcaceae</taxon>
        <taxon>Staphylococcus</taxon>
    </lineage>
</organism>
<name>A0A380FKA1_STAGA</name>
<dbReference type="Proteomes" id="UP000255277">
    <property type="component" value="Unassembled WGS sequence"/>
</dbReference>
<gene>
    <name evidence="2" type="ORF">NCTC12195_04184</name>
</gene>
<feature type="transmembrane region" description="Helical" evidence="1">
    <location>
        <begin position="6"/>
        <end position="26"/>
    </location>
</feature>
<reference evidence="2 3" key="1">
    <citation type="submission" date="2018-06" db="EMBL/GenBank/DDBJ databases">
        <authorList>
            <consortium name="Pathogen Informatics"/>
            <person name="Doyle S."/>
        </authorList>
    </citation>
    <scope>NUCLEOTIDE SEQUENCE [LARGE SCALE GENOMIC DNA]</scope>
    <source>
        <strain evidence="2 3">NCTC12195</strain>
    </source>
</reference>